<accession>A0A5A7P4P6</accession>
<keyword evidence="5" id="KW-0418">Kinase</keyword>
<name>A0A5A7P4P6_STRAF</name>
<feature type="domain" description="Legume lectin" evidence="4">
    <location>
        <begin position="20"/>
        <end position="70"/>
    </location>
</feature>
<dbReference type="GO" id="GO:0016301">
    <property type="term" value="F:kinase activity"/>
    <property type="evidence" value="ECO:0007669"/>
    <property type="project" value="UniProtKB-KW"/>
</dbReference>
<dbReference type="PANTHER" id="PTHR32401">
    <property type="entry name" value="CONCANAVALIN A-LIKE LECTIN FAMILY PROTEIN"/>
    <property type="match status" value="1"/>
</dbReference>
<gene>
    <name evidence="5" type="ORF">STAS_03247</name>
</gene>
<dbReference type="PANTHER" id="PTHR32401:SF51">
    <property type="entry name" value="NON-SPECIFIC SERINE_THREONINE PROTEIN KINASE"/>
    <property type="match status" value="1"/>
</dbReference>
<evidence type="ECO:0000313" key="6">
    <source>
        <dbReference type="Proteomes" id="UP000325081"/>
    </source>
</evidence>
<comment type="caution">
    <text evidence="5">The sequence shown here is derived from an EMBL/GenBank/DDBJ whole genome shotgun (WGS) entry which is preliminary data.</text>
</comment>
<dbReference type="OrthoDB" id="543442at2759"/>
<keyword evidence="3" id="KW-0472">Membrane</keyword>
<keyword evidence="5" id="KW-0808">Transferase</keyword>
<evidence type="ECO:0000313" key="5">
    <source>
        <dbReference type="EMBL" id="GER27524.1"/>
    </source>
</evidence>
<dbReference type="InterPro" id="IPR013320">
    <property type="entry name" value="ConA-like_dom_sf"/>
</dbReference>
<keyword evidence="6" id="KW-1185">Reference proteome</keyword>
<dbReference type="Gene3D" id="2.60.120.200">
    <property type="match status" value="1"/>
</dbReference>
<proteinExistence type="inferred from homology"/>
<feature type="transmembrane region" description="Helical" evidence="3">
    <location>
        <begin position="60"/>
        <end position="83"/>
    </location>
</feature>
<dbReference type="AlphaFoldDB" id="A0A5A7P4P6"/>
<dbReference type="Pfam" id="PF00139">
    <property type="entry name" value="Lectin_legB"/>
    <property type="match status" value="1"/>
</dbReference>
<comment type="similarity">
    <text evidence="1">Belongs to the leguminous lectin family.</text>
</comment>
<evidence type="ECO:0000256" key="2">
    <source>
        <dbReference type="ARBA" id="ARBA00022734"/>
    </source>
</evidence>
<dbReference type="Proteomes" id="UP000325081">
    <property type="component" value="Unassembled WGS sequence"/>
</dbReference>
<evidence type="ECO:0000259" key="4">
    <source>
        <dbReference type="Pfam" id="PF00139"/>
    </source>
</evidence>
<sequence length="109" mass="11955">MISVSVYLQYISPSSDLLSGWEYLGLFNSTTVGNASNHVFAIELDTVPNFEFNDVNNNHVGLTIGLTVSAFLFLLTLISIFLLRRQILEGLMAPTRDKISGDGTKSAIE</sequence>
<keyword evidence="3" id="KW-1133">Transmembrane helix</keyword>
<dbReference type="InterPro" id="IPR050258">
    <property type="entry name" value="Leguminous_Lectin"/>
</dbReference>
<dbReference type="EMBL" id="BKCP01002002">
    <property type="protein sequence ID" value="GER27524.1"/>
    <property type="molecule type" value="Genomic_DNA"/>
</dbReference>
<reference evidence="6" key="1">
    <citation type="journal article" date="2019" name="Curr. Biol.">
        <title>Genome Sequence of Striga asiatica Provides Insight into the Evolution of Plant Parasitism.</title>
        <authorList>
            <person name="Yoshida S."/>
            <person name="Kim S."/>
            <person name="Wafula E.K."/>
            <person name="Tanskanen J."/>
            <person name="Kim Y.M."/>
            <person name="Honaas L."/>
            <person name="Yang Z."/>
            <person name="Spallek T."/>
            <person name="Conn C.E."/>
            <person name="Ichihashi Y."/>
            <person name="Cheong K."/>
            <person name="Cui S."/>
            <person name="Der J.P."/>
            <person name="Gundlach H."/>
            <person name="Jiao Y."/>
            <person name="Hori C."/>
            <person name="Ishida J.K."/>
            <person name="Kasahara H."/>
            <person name="Kiba T."/>
            <person name="Kim M.S."/>
            <person name="Koo N."/>
            <person name="Laohavisit A."/>
            <person name="Lee Y.H."/>
            <person name="Lumba S."/>
            <person name="McCourt P."/>
            <person name="Mortimer J.C."/>
            <person name="Mutuku J.M."/>
            <person name="Nomura T."/>
            <person name="Sasaki-Sekimoto Y."/>
            <person name="Seto Y."/>
            <person name="Wang Y."/>
            <person name="Wakatake T."/>
            <person name="Sakakibara H."/>
            <person name="Demura T."/>
            <person name="Yamaguchi S."/>
            <person name="Yoneyama K."/>
            <person name="Manabe R.I."/>
            <person name="Nelson D.C."/>
            <person name="Schulman A.H."/>
            <person name="Timko M.P."/>
            <person name="dePamphilis C.W."/>
            <person name="Choi D."/>
            <person name="Shirasu K."/>
        </authorList>
    </citation>
    <scope>NUCLEOTIDE SEQUENCE [LARGE SCALE GENOMIC DNA]</scope>
    <source>
        <strain evidence="6">cv. UVA1</strain>
    </source>
</reference>
<evidence type="ECO:0000256" key="3">
    <source>
        <dbReference type="SAM" id="Phobius"/>
    </source>
</evidence>
<dbReference type="InterPro" id="IPR001220">
    <property type="entry name" value="Legume_lectin_dom"/>
</dbReference>
<keyword evidence="2 5" id="KW-0430">Lectin</keyword>
<dbReference type="GO" id="GO:0030246">
    <property type="term" value="F:carbohydrate binding"/>
    <property type="evidence" value="ECO:0007669"/>
    <property type="project" value="UniProtKB-KW"/>
</dbReference>
<evidence type="ECO:0000256" key="1">
    <source>
        <dbReference type="ARBA" id="ARBA00007606"/>
    </source>
</evidence>
<organism evidence="5 6">
    <name type="scientific">Striga asiatica</name>
    <name type="common">Asiatic witchweed</name>
    <name type="synonym">Buchnera asiatica</name>
    <dbReference type="NCBI Taxonomy" id="4170"/>
    <lineage>
        <taxon>Eukaryota</taxon>
        <taxon>Viridiplantae</taxon>
        <taxon>Streptophyta</taxon>
        <taxon>Embryophyta</taxon>
        <taxon>Tracheophyta</taxon>
        <taxon>Spermatophyta</taxon>
        <taxon>Magnoliopsida</taxon>
        <taxon>eudicotyledons</taxon>
        <taxon>Gunneridae</taxon>
        <taxon>Pentapetalae</taxon>
        <taxon>asterids</taxon>
        <taxon>lamiids</taxon>
        <taxon>Lamiales</taxon>
        <taxon>Orobanchaceae</taxon>
        <taxon>Buchnereae</taxon>
        <taxon>Striga</taxon>
    </lineage>
</organism>
<dbReference type="SUPFAM" id="SSF49899">
    <property type="entry name" value="Concanavalin A-like lectins/glucanases"/>
    <property type="match status" value="1"/>
</dbReference>
<protein>
    <submittedName>
        <fullName evidence="5">Concanavalin A-like lectin protein kinase family protein</fullName>
    </submittedName>
</protein>
<keyword evidence="3" id="KW-0812">Transmembrane</keyword>